<reference evidence="2 3" key="1">
    <citation type="submission" date="2015-09" db="EMBL/GenBank/DDBJ databases">
        <title>Draft Genome Sequence of Bradyrhizobium manausense Strain BR 3351T, a Novel Symbiotic Nitrogen-Fixing Alphaproteobacterium Isolated from Brazilian Amazon Rain Forest.</title>
        <authorList>
            <person name="De Araujo J.L."/>
            <person name="Zilli J.E."/>
        </authorList>
    </citation>
    <scope>NUCLEOTIDE SEQUENCE [LARGE SCALE GENOMIC DNA]</scope>
    <source>
        <strain evidence="2 3">BR3351</strain>
    </source>
</reference>
<keyword evidence="3" id="KW-1185">Reference proteome</keyword>
<comment type="caution">
    <text evidence="2">The sequence shown here is derived from an EMBL/GenBank/DDBJ whole genome shotgun (WGS) entry which is preliminary data.</text>
</comment>
<dbReference type="RefSeq" id="WP_057751554.1">
    <property type="nucleotide sequence ID" value="NZ_LJYG01000097.1"/>
</dbReference>
<dbReference type="AlphaFoldDB" id="A0A0R3DJJ2"/>
<evidence type="ECO:0000313" key="3">
    <source>
        <dbReference type="Proteomes" id="UP000051936"/>
    </source>
</evidence>
<dbReference type="STRING" id="989370.AOQ71_23335"/>
<dbReference type="OrthoDB" id="9154316at2"/>
<accession>A0A0R3DJJ2</accession>
<organism evidence="2 3">
    <name type="scientific">Bradyrhizobium manausense</name>
    <dbReference type="NCBI Taxonomy" id="989370"/>
    <lineage>
        <taxon>Bacteria</taxon>
        <taxon>Pseudomonadati</taxon>
        <taxon>Pseudomonadota</taxon>
        <taxon>Alphaproteobacteria</taxon>
        <taxon>Hyphomicrobiales</taxon>
        <taxon>Nitrobacteraceae</taxon>
        <taxon>Bradyrhizobium</taxon>
    </lineage>
</organism>
<sequence>MNALVPQNFGPVSTRFQGVAVTDDLSAGVQAGFGIMGYKGKVWSLRKGGQETPLMRPDGDGPRNSIEVVILKASAHVSKIWYENGYVEGSTAAPDCFSSNGVTPDPASKKRQHNACATCPMNQWGSRITPAGKQGKACSDSKRLAIAPAEDIKNEAFGGPLLLRVPAASLRDLAAYGEKMSALGYQYFAIATRIAFDPGEAYPKFVFGAIRPLTDAEADLVLEMRDSRQVTTILAEGSEMAAPAPVQQAAATASAFERPPIQPVAAPANVQQQVQKFVQKATQPQPLAQQQPQPVVAPQPAFGGAEPKPGVQTVQQVQSQVTATPEAGSDFEANLDAELDKLLLG</sequence>
<evidence type="ECO:0000313" key="2">
    <source>
        <dbReference type="EMBL" id="KRQ07509.1"/>
    </source>
</evidence>
<gene>
    <name evidence="2" type="ORF">AOQ71_23335</name>
</gene>
<dbReference type="Proteomes" id="UP000051936">
    <property type="component" value="Unassembled WGS sequence"/>
</dbReference>
<dbReference type="EMBL" id="LJYG01000097">
    <property type="protein sequence ID" value="KRQ07509.1"/>
    <property type="molecule type" value="Genomic_DNA"/>
</dbReference>
<protein>
    <submittedName>
        <fullName evidence="2">Uncharacterized protein</fullName>
    </submittedName>
</protein>
<proteinExistence type="predicted"/>
<feature type="compositionally biased region" description="Low complexity" evidence="1">
    <location>
        <begin position="311"/>
        <end position="322"/>
    </location>
</feature>
<evidence type="ECO:0000256" key="1">
    <source>
        <dbReference type="SAM" id="MobiDB-lite"/>
    </source>
</evidence>
<name>A0A0R3DJJ2_9BRAD</name>
<feature type="region of interest" description="Disordered" evidence="1">
    <location>
        <begin position="281"/>
        <end position="332"/>
    </location>
</feature>
<feature type="compositionally biased region" description="Low complexity" evidence="1">
    <location>
        <begin position="281"/>
        <end position="301"/>
    </location>
</feature>